<dbReference type="InterPro" id="IPR021401">
    <property type="entry name" value="DUF3040"/>
</dbReference>
<protein>
    <submittedName>
        <fullName evidence="2">DUF3040 family protein</fullName>
    </submittedName>
</protein>
<keyword evidence="3" id="KW-1185">Reference proteome</keyword>
<accession>A0A543P9T7</accession>
<dbReference type="EMBL" id="VFQE01000001">
    <property type="protein sequence ID" value="TQN40844.1"/>
    <property type="molecule type" value="Genomic_DNA"/>
</dbReference>
<reference evidence="2 3" key="1">
    <citation type="submission" date="2019-06" db="EMBL/GenBank/DDBJ databases">
        <title>Sequencing the genomes of 1000 actinobacteria strains.</title>
        <authorList>
            <person name="Klenk H.-P."/>
        </authorList>
    </citation>
    <scope>NUCLEOTIDE SEQUENCE [LARGE SCALE GENOMIC DNA]</scope>
    <source>
        <strain evidence="2 3">DSM 46837</strain>
    </source>
</reference>
<feature type="transmembrane region" description="Helical" evidence="1">
    <location>
        <begin position="65"/>
        <end position="85"/>
    </location>
</feature>
<dbReference type="AlphaFoldDB" id="A0A543P9T7"/>
<feature type="transmembrane region" description="Helical" evidence="1">
    <location>
        <begin position="40"/>
        <end position="59"/>
    </location>
</feature>
<keyword evidence="1" id="KW-1133">Transmembrane helix</keyword>
<evidence type="ECO:0000313" key="3">
    <source>
        <dbReference type="Proteomes" id="UP000319865"/>
    </source>
</evidence>
<sequence length="94" mass="9690">MDQPMDADPVLRSLAADLARDDPRLAALLGGTPPAPPRRVARIALVLLATPLVTLALLLAPTITAGAAAILLAVASPLAVCWLCADERPTPPPR</sequence>
<dbReference type="Proteomes" id="UP000319865">
    <property type="component" value="Unassembled WGS sequence"/>
</dbReference>
<name>A0A543P9T7_9ACTN</name>
<evidence type="ECO:0000313" key="2">
    <source>
        <dbReference type="EMBL" id="TQN40844.1"/>
    </source>
</evidence>
<proteinExistence type="predicted"/>
<organism evidence="2 3">
    <name type="scientific">Blastococcus colisei</name>
    <dbReference type="NCBI Taxonomy" id="1564162"/>
    <lineage>
        <taxon>Bacteria</taxon>
        <taxon>Bacillati</taxon>
        <taxon>Actinomycetota</taxon>
        <taxon>Actinomycetes</taxon>
        <taxon>Geodermatophilales</taxon>
        <taxon>Geodermatophilaceae</taxon>
        <taxon>Blastococcus</taxon>
    </lineage>
</organism>
<keyword evidence="1" id="KW-0472">Membrane</keyword>
<dbReference type="Pfam" id="PF11239">
    <property type="entry name" value="DUF3040"/>
    <property type="match status" value="1"/>
</dbReference>
<evidence type="ECO:0000256" key="1">
    <source>
        <dbReference type="SAM" id="Phobius"/>
    </source>
</evidence>
<gene>
    <name evidence="2" type="ORF">FHU33_0195</name>
</gene>
<keyword evidence="1" id="KW-0812">Transmembrane</keyword>
<comment type="caution">
    <text evidence="2">The sequence shown here is derived from an EMBL/GenBank/DDBJ whole genome shotgun (WGS) entry which is preliminary data.</text>
</comment>